<proteinExistence type="predicted"/>
<evidence type="ECO:0000313" key="3">
    <source>
        <dbReference type="Proteomes" id="UP000703269"/>
    </source>
</evidence>
<sequence length="81" mass="8519">MTVSATVQGSGARRTRMISRLSVPARSASGPLHGLPKHSARTRLVLRAAHVFEAAGKTESVKCAGSSTQLFISSKIGNMIQ</sequence>
<evidence type="ECO:0000256" key="1">
    <source>
        <dbReference type="SAM" id="MobiDB-lite"/>
    </source>
</evidence>
<name>A0A9P3G973_9APHY</name>
<feature type="region of interest" description="Disordered" evidence="1">
    <location>
        <begin position="1"/>
        <end position="36"/>
    </location>
</feature>
<accession>A0A9P3G973</accession>
<evidence type="ECO:0000313" key="2">
    <source>
        <dbReference type="EMBL" id="GJE91698.1"/>
    </source>
</evidence>
<gene>
    <name evidence="2" type="ORF">PsYK624_078480</name>
</gene>
<comment type="caution">
    <text evidence="2">The sequence shown here is derived from an EMBL/GenBank/DDBJ whole genome shotgun (WGS) entry which is preliminary data.</text>
</comment>
<dbReference type="Proteomes" id="UP000703269">
    <property type="component" value="Unassembled WGS sequence"/>
</dbReference>
<reference evidence="2 3" key="1">
    <citation type="submission" date="2021-08" db="EMBL/GenBank/DDBJ databases">
        <title>Draft Genome Sequence of Phanerochaete sordida strain YK-624.</title>
        <authorList>
            <person name="Mori T."/>
            <person name="Dohra H."/>
            <person name="Suzuki T."/>
            <person name="Kawagishi H."/>
            <person name="Hirai H."/>
        </authorList>
    </citation>
    <scope>NUCLEOTIDE SEQUENCE [LARGE SCALE GENOMIC DNA]</scope>
    <source>
        <strain evidence="2 3">YK-624</strain>
    </source>
</reference>
<dbReference type="EMBL" id="BPQB01000022">
    <property type="protein sequence ID" value="GJE91698.1"/>
    <property type="molecule type" value="Genomic_DNA"/>
</dbReference>
<keyword evidence="3" id="KW-1185">Reference proteome</keyword>
<organism evidence="2 3">
    <name type="scientific">Phanerochaete sordida</name>
    <dbReference type="NCBI Taxonomy" id="48140"/>
    <lineage>
        <taxon>Eukaryota</taxon>
        <taxon>Fungi</taxon>
        <taxon>Dikarya</taxon>
        <taxon>Basidiomycota</taxon>
        <taxon>Agaricomycotina</taxon>
        <taxon>Agaricomycetes</taxon>
        <taxon>Polyporales</taxon>
        <taxon>Phanerochaetaceae</taxon>
        <taxon>Phanerochaete</taxon>
    </lineage>
</organism>
<dbReference type="AlphaFoldDB" id="A0A9P3G973"/>
<protein>
    <submittedName>
        <fullName evidence="2">Uncharacterized protein</fullName>
    </submittedName>
</protein>